<dbReference type="Ensembl" id="ENSOART00020065439.1">
    <property type="protein sequence ID" value="ENSOARP00020038180.1"/>
    <property type="gene ID" value="ENSOARG00020014628.2"/>
</dbReference>
<protein>
    <submittedName>
        <fullName evidence="1">Kelch like family member 20</fullName>
    </submittedName>
</protein>
<accession>A0AC11D1Z9</accession>
<reference evidence="1" key="3">
    <citation type="submission" date="2025-09" db="UniProtKB">
        <authorList>
            <consortium name="Ensembl"/>
        </authorList>
    </citation>
    <scope>IDENTIFICATION</scope>
</reference>
<organism evidence="1">
    <name type="scientific">Ovis aries</name>
    <name type="common">Sheep</name>
    <dbReference type="NCBI Taxonomy" id="9940"/>
    <lineage>
        <taxon>Eukaryota</taxon>
        <taxon>Metazoa</taxon>
        <taxon>Chordata</taxon>
        <taxon>Craniata</taxon>
        <taxon>Vertebrata</taxon>
        <taxon>Euteleostomi</taxon>
        <taxon>Mammalia</taxon>
        <taxon>Eutheria</taxon>
        <taxon>Laurasiatheria</taxon>
        <taxon>Artiodactyla</taxon>
        <taxon>Ruminantia</taxon>
        <taxon>Pecora</taxon>
        <taxon>Bovidae</taxon>
        <taxon>Caprinae</taxon>
        <taxon>Ovis</taxon>
    </lineage>
</organism>
<name>A0AC11D1Z9_SHEEP</name>
<reference evidence="1" key="1">
    <citation type="submission" date="2020-11" db="EMBL/GenBank/DDBJ databases">
        <authorList>
            <person name="Davenport K.M."/>
            <person name="Bickhart D.M."/>
            <person name="Smith T.P.L."/>
            <person name="Murdoch B.M."/>
            <person name="Rosen B.D."/>
        </authorList>
    </citation>
    <scope>NUCLEOTIDE SEQUENCE [LARGE SCALE GENOMIC DNA]</scope>
    <source>
        <strain evidence="1">OAR_USU_Benz2616</strain>
    </source>
</reference>
<gene>
    <name evidence="1" type="primary">KLHL20</name>
</gene>
<evidence type="ECO:0000313" key="1">
    <source>
        <dbReference type="Ensembl" id="ENSOARP00020038180.1"/>
    </source>
</evidence>
<reference evidence="1" key="2">
    <citation type="submission" date="2025-08" db="UniProtKB">
        <authorList>
            <consortium name="Ensembl"/>
        </authorList>
    </citation>
    <scope>IDENTIFICATION</scope>
</reference>
<proteinExistence type="predicted"/>
<sequence>MEGKPMRRCTNIRPGETGMDVTSRCTLGDPNKLPEGVPQPARMPYISDKHPRQTLEVINLLRKHRELCDVVLVVGAKKIYAHRVILSACSPYFRAMFTGELAESRQTEVVIRDIDERAMELLIDFAYTSQITVEEGNVQTLLPAACLLQLAEIQEACCEFLKRQLDPSNCLGIRAFADTHSCRELLRIADKFTQHNFQEVMESEEFMLLPANQLIDIISSDELNVRSEEQVFNAVMAWVKYSIQERRPQLPQVLQHVRLPLLSPKFLVGTVGSDPLIKSDEECRDLVDEAKNYLLLPQERPLMQGPRTRPRKPIRCGEVLFAVGGWCSGDAISSVERYDPQTNEWRMVASMSKRRCGVGVSVLDDLLYAVGGHDGSSYLNSVERYDPKENKWTRVASMSTRRLGVAVAVLGGFLYAVGGSDGTSPLNTVERYNPQENRWHTIAPMGTRRKHLGCAVYQDMIYAVGGRDDTTELSSAERYNPRSNQWSPVVAMTSRRSGVGLAVVNGQLMAVGGFDGTTYLKTIEVFDPDANTWRLYGGMNYRRLGGGVGVIKMTHCESHIW</sequence>